<proteinExistence type="inferred from homology"/>
<evidence type="ECO:0000256" key="4">
    <source>
        <dbReference type="ARBA" id="ARBA00022512"/>
    </source>
</evidence>
<dbReference type="PANTHER" id="PTHR21562">
    <property type="entry name" value="NOTUM-RELATED"/>
    <property type="match status" value="1"/>
</dbReference>
<accession>A0A445JWB6</accession>
<feature type="transmembrane region" description="Helical" evidence="7">
    <location>
        <begin position="359"/>
        <end position="378"/>
    </location>
</feature>
<keyword evidence="6" id="KW-0964">Secreted</keyword>
<comment type="similarity">
    <text evidence="3 6">Belongs to the pectinacetylesterase family.</text>
</comment>
<protein>
    <recommendedName>
        <fullName evidence="6">Pectin acetylesterase</fullName>
        <ecNumber evidence="6">3.1.1.-</ecNumber>
    </recommendedName>
</protein>
<evidence type="ECO:0000256" key="7">
    <source>
        <dbReference type="SAM" id="Phobius"/>
    </source>
</evidence>
<gene>
    <name evidence="8" type="ORF">D0Y65_017732</name>
</gene>
<keyword evidence="9" id="KW-1185">Reference proteome</keyword>
<keyword evidence="4 6" id="KW-0134">Cell wall</keyword>
<dbReference type="GO" id="GO:0071555">
    <property type="term" value="P:cell wall organization"/>
    <property type="evidence" value="ECO:0007669"/>
    <property type="project" value="UniProtKB-KW"/>
</dbReference>
<dbReference type="Pfam" id="PF03283">
    <property type="entry name" value="PAE"/>
    <property type="match status" value="1"/>
</dbReference>
<evidence type="ECO:0000313" key="8">
    <source>
        <dbReference type="EMBL" id="RZC02758.1"/>
    </source>
</evidence>
<dbReference type="PANTHER" id="PTHR21562:SF83">
    <property type="entry name" value="PECTIN ACETYLESTERASE 4"/>
    <property type="match status" value="1"/>
</dbReference>
<dbReference type="EMBL" id="QZWG01000007">
    <property type="protein sequence ID" value="RZC02758.1"/>
    <property type="molecule type" value="Genomic_DNA"/>
</dbReference>
<name>A0A445JWB6_GLYSO</name>
<comment type="subcellular location">
    <subcellularLocation>
        <location evidence="2 6">Secreted</location>
        <location evidence="2 6">Cell wall</location>
    </subcellularLocation>
</comment>
<keyword evidence="5 6" id="KW-0961">Cell wall biogenesis/degradation</keyword>
<keyword evidence="6" id="KW-0378">Hydrolase</keyword>
<dbReference type="GO" id="GO:0016787">
    <property type="term" value="F:hydrolase activity"/>
    <property type="evidence" value="ECO:0007669"/>
    <property type="project" value="UniProtKB-KW"/>
</dbReference>
<keyword evidence="7" id="KW-0472">Membrane</keyword>
<keyword evidence="7" id="KW-0812">Transmembrane</keyword>
<comment type="function">
    <text evidence="1 6">Hydrolyzes acetyl esters in homogalacturonan regions of pectin. In type I primary cell wall, galacturonic acid residues of pectin can be acetylated at the O-2 and O-3 positions. Decreasing the degree of acetylation of pectin gels in vitro alters their physical properties.</text>
</comment>
<reference evidence="8 9" key="1">
    <citation type="submission" date="2018-09" db="EMBL/GenBank/DDBJ databases">
        <title>A high-quality reference genome of wild soybean provides a powerful tool to mine soybean genomes.</title>
        <authorList>
            <person name="Xie M."/>
            <person name="Chung C.Y.L."/>
            <person name="Li M.-W."/>
            <person name="Wong F.-L."/>
            <person name="Chan T.-F."/>
            <person name="Lam H.-M."/>
        </authorList>
    </citation>
    <scope>NUCLEOTIDE SEQUENCE [LARGE SCALE GENOMIC DNA]</scope>
    <source>
        <strain evidence="9">cv. W05</strain>
        <tissue evidence="8">Hypocotyl of etiolated seedlings</tissue>
    </source>
</reference>
<dbReference type="EC" id="3.1.1.-" evidence="6"/>
<evidence type="ECO:0000313" key="9">
    <source>
        <dbReference type="Proteomes" id="UP000289340"/>
    </source>
</evidence>
<evidence type="ECO:0000256" key="5">
    <source>
        <dbReference type="ARBA" id="ARBA00023316"/>
    </source>
</evidence>
<sequence>MEKLIPFSGILSSDPAQNTGEDTLLWRRIFCRSSREEEVGCSSEARSYGKLLWMNSYQLACLKQSRLCFQDALLEDWQLLYTDNFRQVLPKEATVECLADAGFFLDEVLQKVCTKIALLKWNHIRQCLFPSEIVKNIKTPLFLVHPAYDFWQIRNILVPQGSDPDGHWQRYRLNIRNCNANMIDKLERDWNVYRFLLCPLPEMDVTWHSPNSPKTNDKSYETLNRGEGGFGACQKVPLEIKLKIKEASEKNKVVNDVAVGLEKGDDDEVEALEEIYYVRVGKRFASTDSNLAPAAKRNNVKDQMDLHMLKSSEASNKLTMAKRKQTYAIAPVSLFDASGLLSVYSLLSHQDLIEWVASYLGYWGLGWGLAWFGLEPWLGL</sequence>
<dbReference type="Proteomes" id="UP000289340">
    <property type="component" value="Chromosome 7"/>
</dbReference>
<dbReference type="InterPro" id="IPR004963">
    <property type="entry name" value="PAE/NOTUM"/>
</dbReference>
<feature type="transmembrane region" description="Helical" evidence="7">
    <location>
        <begin position="327"/>
        <end position="347"/>
    </location>
</feature>
<evidence type="ECO:0000256" key="3">
    <source>
        <dbReference type="ARBA" id="ARBA00005784"/>
    </source>
</evidence>
<organism evidence="8 9">
    <name type="scientific">Glycine soja</name>
    <name type="common">Wild soybean</name>
    <dbReference type="NCBI Taxonomy" id="3848"/>
    <lineage>
        <taxon>Eukaryota</taxon>
        <taxon>Viridiplantae</taxon>
        <taxon>Streptophyta</taxon>
        <taxon>Embryophyta</taxon>
        <taxon>Tracheophyta</taxon>
        <taxon>Spermatophyta</taxon>
        <taxon>Magnoliopsida</taxon>
        <taxon>eudicotyledons</taxon>
        <taxon>Gunneridae</taxon>
        <taxon>Pentapetalae</taxon>
        <taxon>rosids</taxon>
        <taxon>fabids</taxon>
        <taxon>Fabales</taxon>
        <taxon>Fabaceae</taxon>
        <taxon>Papilionoideae</taxon>
        <taxon>50 kb inversion clade</taxon>
        <taxon>NPAAA clade</taxon>
        <taxon>indigoferoid/millettioid clade</taxon>
        <taxon>Phaseoleae</taxon>
        <taxon>Glycine</taxon>
        <taxon>Glycine subgen. Soja</taxon>
    </lineage>
</organism>
<dbReference type="AlphaFoldDB" id="A0A445JWB6"/>
<comment type="caution">
    <text evidence="8">The sequence shown here is derived from an EMBL/GenBank/DDBJ whole genome shotgun (WGS) entry which is preliminary data.</text>
</comment>
<evidence type="ECO:0000256" key="6">
    <source>
        <dbReference type="RuleBase" id="RU363114"/>
    </source>
</evidence>
<evidence type="ECO:0000256" key="1">
    <source>
        <dbReference type="ARBA" id="ARBA00003534"/>
    </source>
</evidence>
<keyword evidence="7" id="KW-1133">Transmembrane helix</keyword>
<evidence type="ECO:0000256" key="2">
    <source>
        <dbReference type="ARBA" id="ARBA00004191"/>
    </source>
</evidence>